<sequence length="77" mass="8224">MSPEAAEYGDGLRTGSAWVSLLGFSSLISGLYTRSLSIPCIVLPVRCLLYLGSSSSSGGWFRFLYTGVAHRGKMKGC</sequence>
<name>A0A8X7U5S0_BRACI</name>
<comment type="caution">
    <text evidence="1">The sequence shown here is derived from an EMBL/GenBank/DDBJ whole genome shotgun (WGS) entry which is preliminary data.</text>
</comment>
<accession>A0A8X7U5S0</accession>
<dbReference type="EMBL" id="JAAMPC010000014">
    <property type="protein sequence ID" value="KAG2266912.1"/>
    <property type="molecule type" value="Genomic_DNA"/>
</dbReference>
<proteinExistence type="predicted"/>
<dbReference type="AlphaFoldDB" id="A0A8X7U5S0"/>
<evidence type="ECO:0000313" key="2">
    <source>
        <dbReference type="Proteomes" id="UP000886595"/>
    </source>
</evidence>
<reference evidence="1 2" key="1">
    <citation type="submission" date="2020-02" db="EMBL/GenBank/DDBJ databases">
        <authorList>
            <person name="Ma Q."/>
            <person name="Huang Y."/>
            <person name="Song X."/>
            <person name="Pei D."/>
        </authorList>
    </citation>
    <scope>NUCLEOTIDE SEQUENCE [LARGE SCALE GENOMIC DNA]</scope>
    <source>
        <strain evidence="1">Sxm20200214</strain>
        <tissue evidence="1">Leaf</tissue>
    </source>
</reference>
<dbReference type="Proteomes" id="UP000886595">
    <property type="component" value="Unassembled WGS sequence"/>
</dbReference>
<evidence type="ECO:0000313" key="1">
    <source>
        <dbReference type="EMBL" id="KAG2266912.1"/>
    </source>
</evidence>
<organism evidence="1 2">
    <name type="scientific">Brassica carinata</name>
    <name type="common">Ethiopian mustard</name>
    <name type="synonym">Abyssinian cabbage</name>
    <dbReference type="NCBI Taxonomy" id="52824"/>
    <lineage>
        <taxon>Eukaryota</taxon>
        <taxon>Viridiplantae</taxon>
        <taxon>Streptophyta</taxon>
        <taxon>Embryophyta</taxon>
        <taxon>Tracheophyta</taxon>
        <taxon>Spermatophyta</taxon>
        <taxon>Magnoliopsida</taxon>
        <taxon>eudicotyledons</taxon>
        <taxon>Gunneridae</taxon>
        <taxon>Pentapetalae</taxon>
        <taxon>rosids</taxon>
        <taxon>malvids</taxon>
        <taxon>Brassicales</taxon>
        <taxon>Brassicaceae</taxon>
        <taxon>Brassiceae</taxon>
        <taxon>Brassica</taxon>
    </lineage>
</organism>
<protein>
    <submittedName>
        <fullName evidence="1">Uncharacterized protein</fullName>
    </submittedName>
</protein>
<keyword evidence="2" id="KW-1185">Reference proteome</keyword>
<gene>
    <name evidence="1" type="ORF">Bca52824_073991</name>
</gene>